<dbReference type="Gene3D" id="1.20.5.170">
    <property type="match status" value="1"/>
</dbReference>
<evidence type="ECO:0000313" key="3">
    <source>
        <dbReference type="EMBL" id="KAH7235316.1"/>
    </source>
</evidence>
<keyword evidence="1" id="KW-0175">Coiled coil</keyword>
<proteinExistence type="predicted"/>
<evidence type="ECO:0000256" key="1">
    <source>
        <dbReference type="SAM" id="Coils"/>
    </source>
</evidence>
<evidence type="ECO:0000256" key="2">
    <source>
        <dbReference type="SAM" id="MobiDB-lite"/>
    </source>
</evidence>
<evidence type="ECO:0008006" key="5">
    <source>
        <dbReference type="Google" id="ProtNLM"/>
    </source>
</evidence>
<sequence length="188" mass="21085">MIQLLLKEPANPKQKKTRRVSTLTPKQLARKRANDREAQRAIRIHTKEYIERLERELAELKSNQGLCNSNLSTGSDAIPSPAPFSRDYNSLHDYNQQYIPLSNNCEPLVSTISCTIPSNISTPLSPGGYSAGHIQTSMPNSVLPFNNTSSSSIYTIYNKDVVKIEYIEVGHHGTIPQTLHQSDMRYGE</sequence>
<dbReference type="Proteomes" id="UP000813427">
    <property type="component" value="Unassembled WGS sequence"/>
</dbReference>
<protein>
    <recommendedName>
        <fullName evidence="5">BZIP domain-containing protein</fullName>
    </recommendedName>
</protein>
<accession>A0A8K0W6X0</accession>
<dbReference type="AlphaFoldDB" id="A0A8K0W6X0"/>
<dbReference type="OrthoDB" id="3535998at2759"/>
<keyword evidence="4" id="KW-1185">Reference proteome</keyword>
<dbReference type="EMBL" id="JAGPXF010000007">
    <property type="protein sequence ID" value="KAH7235316.1"/>
    <property type="molecule type" value="Genomic_DNA"/>
</dbReference>
<feature type="region of interest" description="Disordered" evidence="2">
    <location>
        <begin position="1"/>
        <end position="21"/>
    </location>
</feature>
<comment type="caution">
    <text evidence="3">The sequence shown here is derived from an EMBL/GenBank/DDBJ whole genome shotgun (WGS) entry which is preliminary data.</text>
</comment>
<dbReference type="CDD" id="cd14688">
    <property type="entry name" value="bZIP_YAP"/>
    <property type="match status" value="1"/>
</dbReference>
<feature type="coiled-coil region" evidence="1">
    <location>
        <begin position="43"/>
        <end position="70"/>
    </location>
</feature>
<evidence type="ECO:0000313" key="4">
    <source>
        <dbReference type="Proteomes" id="UP000813427"/>
    </source>
</evidence>
<reference evidence="3" key="1">
    <citation type="journal article" date="2021" name="Nat. Commun.">
        <title>Genetic determinants of endophytism in the Arabidopsis root mycobiome.</title>
        <authorList>
            <person name="Mesny F."/>
            <person name="Miyauchi S."/>
            <person name="Thiergart T."/>
            <person name="Pickel B."/>
            <person name="Atanasova L."/>
            <person name="Karlsson M."/>
            <person name="Huettel B."/>
            <person name="Barry K.W."/>
            <person name="Haridas S."/>
            <person name="Chen C."/>
            <person name="Bauer D."/>
            <person name="Andreopoulos W."/>
            <person name="Pangilinan J."/>
            <person name="LaButti K."/>
            <person name="Riley R."/>
            <person name="Lipzen A."/>
            <person name="Clum A."/>
            <person name="Drula E."/>
            <person name="Henrissat B."/>
            <person name="Kohler A."/>
            <person name="Grigoriev I.V."/>
            <person name="Martin F.M."/>
            <person name="Hacquard S."/>
        </authorList>
    </citation>
    <scope>NUCLEOTIDE SEQUENCE</scope>
    <source>
        <strain evidence="3">MPI-SDFR-AT-0068</strain>
    </source>
</reference>
<gene>
    <name evidence="3" type="ORF">BKA59DRAFT_495917</name>
</gene>
<organism evidence="3 4">
    <name type="scientific">Fusarium tricinctum</name>
    <dbReference type="NCBI Taxonomy" id="61284"/>
    <lineage>
        <taxon>Eukaryota</taxon>
        <taxon>Fungi</taxon>
        <taxon>Dikarya</taxon>
        <taxon>Ascomycota</taxon>
        <taxon>Pezizomycotina</taxon>
        <taxon>Sordariomycetes</taxon>
        <taxon>Hypocreomycetidae</taxon>
        <taxon>Hypocreales</taxon>
        <taxon>Nectriaceae</taxon>
        <taxon>Fusarium</taxon>
        <taxon>Fusarium tricinctum species complex</taxon>
    </lineage>
</organism>
<name>A0A8K0W6X0_9HYPO</name>